<evidence type="ECO:0000256" key="5">
    <source>
        <dbReference type="ARBA" id="ARBA00022856"/>
    </source>
</evidence>
<dbReference type="GO" id="GO:0015031">
    <property type="term" value="P:protein transport"/>
    <property type="evidence" value="ECO:0007669"/>
    <property type="project" value="UniProtKB-KW"/>
</dbReference>
<comment type="similarity">
    <text evidence="2">Belongs to the oligopeptide OPT transporter (TC 2.A.67.1) family.</text>
</comment>
<sequence length="86" mass="9906">MDVHTRLMKKSYKSVRSWWFIALLIPTIACQHYNESLQLPWWGVLLACGVALFFTLPIGIITATTNQVDNPESPKILIDFAHLYEE</sequence>
<comment type="caution">
    <text evidence="10">The sequence shown here is derived from an EMBL/GenBank/DDBJ whole genome shotgun (WGS) entry which is preliminary data.</text>
</comment>
<dbReference type="InterPro" id="IPR004813">
    <property type="entry name" value="OPT"/>
</dbReference>
<organism evidence="10 11">
    <name type="scientific">Trapa natans</name>
    <name type="common">Water chestnut</name>
    <dbReference type="NCBI Taxonomy" id="22666"/>
    <lineage>
        <taxon>Eukaryota</taxon>
        <taxon>Viridiplantae</taxon>
        <taxon>Streptophyta</taxon>
        <taxon>Embryophyta</taxon>
        <taxon>Tracheophyta</taxon>
        <taxon>Spermatophyta</taxon>
        <taxon>Magnoliopsida</taxon>
        <taxon>eudicotyledons</taxon>
        <taxon>Gunneridae</taxon>
        <taxon>Pentapetalae</taxon>
        <taxon>rosids</taxon>
        <taxon>malvids</taxon>
        <taxon>Myrtales</taxon>
        <taxon>Lythraceae</taxon>
        <taxon>Trapa</taxon>
    </lineage>
</organism>
<evidence type="ECO:0000256" key="1">
    <source>
        <dbReference type="ARBA" id="ARBA00004141"/>
    </source>
</evidence>
<evidence type="ECO:0000313" key="10">
    <source>
        <dbReference type="EMBL" id="KAK4793402.1"/>
    </source>
</evidence>
<keyword evidence="8 9" id="KW-0472">Membrane</keyword>
<keyword evidence="4 9" id="KW-0812">Transmembrane</keyword>
<evidence type="ECO:0000256" key="9">
    <source>
        <dbReference type="SAM" id="Phobius"/>
    </source>
</evidence>
<feature type="transmembrane region" description="Helical" evidence="9">
    <location>
        <begin position="39"/>
        <end position="61"/>
    </location>
</feature>
<evidence type="ECO:0000313" key="11">
    <source>
        <dbReference type="Proteomes" id="UP001346149"/>
    </source>
</evidence>
<dbReference type="GO" id="GO:0035673">
    <property type="term" value="F:oligopeptide transmembrane transporter activity"/>
    <property type="evidence" value="ECO:0007669"/>
    <property type="project" value="InterPro"/>
</dbReference>
<gene>
    <name evidence="10" type="ORF">SAY86_023837</name>
</gene>
<proteinExistence type="inferred from homology"/>
<reference evidence="10 11" key="1">
    <citation type="journal article" date="2023" name="Hortic Res">
        <title>Pangenome of water caltrop reveals structural variations and asymmetric subgenome divergence after allopolyploidization.</title>
        <authorList>
            <person name="Zhang X."/>
            <person name="Chen Y."/>
            <person name="Wang L."/>
            <person name="Yuan Y."/>
            <person name="Fang M."/>
            <person name="Shi L."/>
            <person name="Lu R."/>
            <person name="Comes H.P."/>
            <person name="Ma Y."/>
            <person name="Chen Y."/>
            <person name="Huang G."/>
            <person name="Zhou Y."/>
            <person name="Zheng Z."/>
            <person name="Qiu Y."/>
        </authorList>
    </citation>
    <scope>NUCLEOTIDE SEQUENCE [LARGE SCALE GENOMIC DNA]</scope>
    <source>
        <strain evidence="10">F231</strain>
    </source>
</reference>
<keyword evidence="6" id="KW-0653">Protein transport</keyword>
<dbReference type="Proteomes" id="UP001346149">
    <property type="component" value="Unassembled WGS sequence"/>
</dbReference>
<comment type="subcellular location">
    <subcellularLocation>
        <location evidence="1">Membrane</location>
        <topology evidence="1">Multi-pass membrane protein</topology>
    </subcellularLocation>
</comment>
<evidence type="ECO:0000256" key="7">
    <source>
        <dbReference type="ARBA" id="ARBA00022989"/>
    </source>
</evidence>
<evidence type="ECO:0000256" key="3">
    <source>
        <dbReference type="ARBA" id="ARBA00022448"/>
    </source>
</evidence>
<dbReference type="EMBL" id="JAXQNO010000008">
    <property type="protein sequence ID" value="KAK4793402.1"/>
    <property type="molecule type" value="Genomic_DNA"/>
</dbReference>
<name>A0AAN7M844_TRANT</name>
<dbReference type="Pfam" id="PF03169">
    <property type="entry name" value="OPT"/>
    <property type="match status" value="1"/>
</dbReference>
<dbReference type="AlphaFoldDB" id="A0AAN7M844"/>
<dbReference type="InterPro" id="IPR004648">
    <property type="entry name" value="Oligpept_transpt"/>
</dbReference>
<evidence type="ECO:0000256" key="4">
    <source>
        <dbReference type="ARBA" id="ARBA00022692"/>
    </source>
</evidence>
<protein>
    <submittedName>
        <fullName evidence="10">Uncharacterized protein</fullName>
    </submittedName>
</protein>
<keyword evidence="5" id="KW-0571">Peptide transport</keyword>
<dbReference type="GO" id="GO:0016020">
    <property type="term" value="C:membrane"/>
    <property type="evidence" value="ECO:0007669"/>
    <property type="project" value="UniProtKB-SubCell"/>
</dbReference>
<dbReference type="PANTHER" id="PTHR22601">
    <property type="entry name" value="ISP4 LIKE PROTEIN"/>
    <property type="match status" value="1"/>
</dbReference>
<accession>A0AAN7M844</accession>
<keyword evidence="3" id="KW-0813">Transport</keyword>
<evidence type="ECO:0000256" key="8">
    <source>
        <dbReference type="ARBA" id="ARBA00023136"/>
    </source>
</evidence>
<keyword evidence="11" id="KW-1185">Reference proteome</keyword>
<keyword evidence="7 9" id="KW-1133">Transmembrane helix</keyword>
<evidence type="ECO:0000256" key="2">
    <source>
        <dbReference type="ARBA" id="ARBA00005484"/>
    </source>
</evidence>
<evidence type="ECO:0000256" key="6">
    <source>
        <dbReference type="ARBA" id="ARBA00022927"/>
    </source>
</evidence>